<dbReference type="PANTHER" id="PTHR30570:SF1">
    <property type="entry name" value="PHOSPHATE-BINDING PROTEIN PSTS"/>
    <property type="match status" value="1"/>
</dbReference>
<evidence type="ECO:0008006" key="3">
    <source>
        <dbReference type="Google" id="ProtNLM"/>
    </source>
</evidence>
<evidence type="ECO:0000313" key="1">
    <source>
        <dbReference type="EMBL" id="KUL23791.1"/>
    </source>
</evidence>
<dbReference type="Proteomes" id="UP000053244">
    <property type="component" value="Unassembled WGS sequence"/>
</dbReference>
<name>A0A101JBN8_9ACTN</name>
<dbReference type="Gene3D" id="3.40.190.10">
    <property type="entry name" value="Periplasmic binding protein-like II"/>
    <property type="match status" value="1"/>
</dbReference>
<dbReference type="EMBL" id="LLZH01000328">
    <property type="protein sequence ID" value="KUL23791.1"/>
    <property type="molecule type" value="Genomic_DNA"/>
</dbReference>
<evidence type="ECO:0000313" key="2">
    <source>
        <dbReference type="Proteomes" id="UP000053244"/>
    </source>
</evidence>
<accession>A0A101JBN8</accession>
<dbReference type="PANTHER" id="PTHR30570">
    <property type="entry name" value="PERIPLASMIC PHOSPHATE BINDING COMPONENT OF PHOSPHATE ABC TRANSPORTER"/>
    <property type="match status" value="1"/>
</dbReference>
<dbReference type="RefSeq" id="WP_067705858.1">
    <property type="nucleotide sequence ID" value="NZ_LLZH01000328.1"/>
</dbReference>
<dbReference type="InterPro" id="IPR050811">
    <property type="entry name" value="Phosphate_ABC_transporter"/>
</dbReference>
<reference evidence="1 2" key="1">
    <citation type="submission" date="2015-10" db="EMBL/GenBank/DDBJ databases">
        <authorList>
            <person name="Gilbert D.G."/>
        </authorList>
    </citation>
    <scope>NUCLEOTIDE SEQUENCE [LARGE SCALE GENOMIC DNA]</scope>
    <source>
        <strain evidence="1 2">NRRL B-16712</strain>
    </source>
</reference>
<keyword evidence="2" id="KW-1185">Reference proteome</keyword>
<gene>
    <name evidence="1" type="ORF">ADL15_45125</name>
</gene>
<dbReference type="AlphaFoldDB" id="A0A101JBN8"/>
<organism evidence="1 2">
    <name type="scientific">Actinoplanes awajinensis subsp. mycoplanecinus</name>
    <dbReference type="NCBI Taxonomy" id="135947"/>
    <lineage>
        <taxon>Bacteria</taxon>
        <taxon>Bacillati</taxon>
        <taxon>Actinomycetota</taxon>
        <taxon>Actinomycetes</taxon>
        <taxon>Micromonosporales</taxon>
        <taxon>Micromonosporaceae</taxon>
        <taxon>Actinoplanes</taxon>
    </lineage>
</organism>
<proteinExistence type="predicted"/>
<protein>
    <recommendedName>
        <fullName evidence="3">PBP domain-containing protein</fullName>
    </recommendedName>
</protein>
<dbReference type="SUPFAM" id="SSF53850">
    <property type="entry name" value="Periplasmic binding protein-like II"/>
    <property type="match status" value="1"/>
</dbReference>
<comment type="caution">
    <text evidence="1">The sequence shown here is derived from an EMBL/GenBank/DDBJ whole genome shotgun (WGS) entry which is preliminary data.</text>
</comment>
<sequence>MLVPSVAAFYEFVLKGRKRLGYRLQMDTTTTNVAETDAELPGALGYAEAGAAAGKKNLITVRLDDHAPTVEEADANRYPFWETEYAYTAGEPAARSLSGSFLRFLTNQVGAEILRSHGLRPCPELANPARCQPV</sequence>